<feature type="region of interest" description="Disordered" evidence="1">
    <location>
        <begin position="125"/>
        <end position="146"/>
    </location>
</feature>
<evidence type="ECO:0000256" key="1">
    <source>
        <dbReference type="SAM" id="MobiDB-lite"/>
    </source>
</evidence>
<dbReference type="OMA" id="RTGNQHE"/>
<feature type="region of interest" description="Disordered" evidence="1">
    <location>
        <begin position="484"/>
        <end position="526"/>
    </location>
</feature>
<accession>M8A8P7</accession>
<sequence>MEEVLRGKRSWVTSRGWLLLWDPATLATILWNPLGAARGGSGGKCLGPSGAIVDIAVYRVDLAGKRFIRVGSIGDRAILAGGSSYAFAGWCPANEFGLLPNSVYWIHPYDGRMYVYEVGFNTEEEVPGSADDSRTGNQHEGGRDPRGRLLVAQVRQKPPVENALDSAVDATRLSCGALYLADFIGKWWNQGGGNNFSIKTVGESRHVGGLFGGRENYDKRMHCLSKEEVVVHARMRRRAQFSCRTFRNIIVLSIITEVGPLRVLVLLVDSSCCAGLCSAGPCLLVPRNGRGTACVSHDSATRAPALKRCREPSRRRSSGEAQEEEDGKCSLQASQIWVLFVGSCRHKQGKTIASLLWAAAAPTLLDAMQVTFSRLAGGDEAHGKAGVHCALKKPTCRFIGYIRQNFSYRSSHVSHHPPHHVAEEASWSAVEAFWAWSMARSMALRFLEPREAMRETWGSKSRGLRSAPWGKAWGDLQGGAEAWSCGEKRSGAAGRSRGLEPAARSGGDDARKERITREREERIANF</sequence>
<organism evidence="2">
    <name type="scientific">Triticum urartu</name>
    <name type="common">Red wild einkorn</name>
    <name type="synonym">Crithodium urartu</name>
    <dbReference type="NCBI Taxonomy" id="4572"/>
    <lineage>
        <taxon>Eukaryota</taxon>
        <taxon>Viridiplantae</taxon>
        <taxon>Streptophyta</taxon>
        <taxon>Embryophyta</taxon>
        <taxon>Tracheophyta</taxon>
        <taxon>Spermatophyta</taxon>
        <taxon>Magnoliopsida</taxon>
        <taxon>Liliopsida</taxon>
        <taxon>Poales</taxon>
        <taxon>Poaceae</taxon>
        <taxon>BOP clade</taxon>
        <taxon>Pooideae</taxon>
        <taxon>Triticodae</taxon>
        <taxon>Triticeae</taxon>
        <taxon>Triticinae</taxon>
        <taxon>Triticum</taxon>
    </lineage>
</organism>
<dbReference type="EMBL" id="KD000440">
    <property type="protein sequence ID" value="EMS68877.1"/>
    <property type="molecule type" value="Genomic_DNA"/>
</dbReference>
<protein>
    <submittedName>
        <fullName evidence="2">Uncharacterized protein</fullName>
    </submittedName>
</protein>
<proteinExistence type="predicted"/>
<dbReference type="AlphaFoldDB" id="M8A8P7"/>
<name>M8A8P7_TRIUA</name>
<evidence type="ECO:0000313" key="2">
    <source>
        <dbReference type="EMBL" id="EMS68877.1"/>
    </source>
</evidence>
<feature type="compositionally biased region" description="Basic and acidic residues" evidence="1">
    <location>
        <begin position="506"/>
        <end position="526"/>
    </location>
</feature>
<gene>
    <name evidence="2" type="ORF">TRIUR3_24803</name>
</gene>
<reference evidence="2" key="1">
    <citation type="journal article" date="2013" name="Nature">
        <title>Draft genome of the wheat A-genome progenitor Triticum urartu.</title>
        <authorList>
            <person name="Ling H.Q."/>
            <person name="Zhao S."/>
            <person name="Liu D."/>
            <person name="Wang J."/>
            <person name="Sun H."/>
            <person name="Zhang C."/>
            <person name="Fan H."/>
            <person name="Li D."/>
            <person name="Dong L."/>
            <person name="Tao Y."/>
            <person name="Gao C."/>
            <person name="Wu H."/>
            <person name="Li Y."/>
            <person name="Cui Y."/>
            <person name="Guo X."/>
            <person name="Zheng S."/>
            <person name="Wang B."/>
            <person name="Yu K."/>
            <person name="Liang Q."/>
            <person name="Yang W."/>
            <person name="Lou X."/>
            <person name="Chen J."/>
            <person name="Feng M."/>
            <person name="Jian J."/>
            <person name="Zhang X."/>
            <person name="Luo G."/>
            <person name="Jiang Y."/>
            <person name="Liu J."/>
            <person name="Wang Z."/>
            <person name="Sha Y."/>
            <person name="Zhang B."/>
            <person name="Wu H."/>
            <person name="Tang D."/>
            <person name="Shen Q."/>
            <person name="Xue P."/>
            <person name="Zou S."/>
            <person name="Wang X."/>
            <person name="Liu X."/>
            <person name="Wang F."/>
            <person name="Yang Y."/>
            <person name="An X."/>
            <person name="Dong Z."/>
            <person name="Zhang K."/>
            <person name="Zhang X."/>
            <person name="Luo M.C."/>
            <person name="Dvorak J."/>
            <person name="Tong Y."/>
            <person name="Wang J."/>
            <person name="Yang H."/>
            <person name="Li Z."/>
            <person name="Wang D."/>
            <person name="Zhang A."/>
            <person name="Wang J."/>
        </authorList>
    </citation>
    <scope>NUCLEOTIDE SEQUENCE</scope>
</reference>